<evidence type="ECO:0000256" key="1">
    <source>
        <dbReference type="SAM" id="MobiDB-lite"/>
    </source>
</evidence>
<dbReference type="RefSeq" id="WP_017510946.1">
    <property type="nucleotide sequence ID" value="NZ_CP037901.1"/>
</dbReference>
<organism evidence="2 3">
    <name type="scientific">Cupriavidus metallidurans</name>
    <dbReference type="NCBI Taxonomy" id="119219"/>
    <lineage>
        <taxon>Bacteria</taxon>
        <taxon>Pseudomonadati</taxon>
        <taxon>Pseudomonadota</taxon>
        <taxon>Betaproteobacteria</taxon>
        <taxon>Burkholderiales</taxon>
        <taxon>Burkholderiaceae</taxon>
        <taxon>Cupriavidus</taxon>
    </lineage>
</organism>
<dbReference type="Gene3D" id="3.40.50.2000">
    <property type="entry name" value="Glycogen Phosphorylase B"/>
    <property type="match status" value="1"/>
</dbReference>
<dbReference type="Pfam" id="PF13692">
    <property type="entry name" value="Glyco_trans_1_4"/>
    <property type="match status" value="1"/>
</dbReference>
<dbReference type="Proteomes" id="UP000253772">
    <property type="component" value="Chromosome c2"/>
</dbReference>
<accession>A0A482IXC3</accession>
<dbReference type="OrthoDB" id="9775208at2"/>
<dbReference type="EMBL" id="CP037901">
    <property type="protein sequence ID" value="QBP13735.1"/>
    <property type="molecule type" value="Genomic_DNA"/>
</dbReference>
<dbReference type="GO" id="GO:0016757">
    <property type="term" value="F:glycosyltransferase activity"/>
    <property type="evidence" value="ECO:0007669"/>
    <property type="project" value="TreeGrafter"/>
</dbReference>
<proteinExistence type="predicted"/>
<dbReference type="PANTHER" id="PTHR45947">
    <property type="entry name" value="SULFOQUINOVOSYL TRANSFERASE SQD2"/>
    <property type="match status" value="1"/>
</dbReference>
<reference evidence="2 3" key="1">
    <citation type="submission" date="2019-03" db="EMBL/GenBank/DDBJ databases">
        <title>Comparative insights into the high quality Complete genome sequence of highly metal resistant Cupriavidus metallidurans strain BS1 isolated from a gold-copper mine.</title>
        <authorList>
            <person name="Mazhar H.S."/>
            <person name="Rensing C."/>
        </authorList>
    </citation>
    <scope>NUCLEOTIDE SEQUENCE [LARGE SCALE GENOMIC DNA]</scope>
    <source>
        <strain evidence="2 3">BS1</strain>
    </source>
</reference>
<evidence type="ECO:0000313" key="3">
    <source>
        <dbReference type="Proteomes" id="UP000253772"/>
    </source>
</evidence>
<gene>
    <name evidence="2" type="ORF">DDF84_029580</name>
</gene>
<protein>
    <submittedName>
        <fullName evidence="2">Glycosyltransferase</fullName>
    </submittedName>
</protein>
<dbReference type="AlphaFoldDB" id="A0A482IXC3"/>
<dbReference type="PANTHER" id="PTHR45947:SF3">
    <property type="entry name" value="SULFOQUINOVOSYL TRANSFERASE SQD2"/>
    <property type="match status" value="1"/>
</dbReference>
<feature type="region of interest" description="Disordered" evidence="1">
    <location>
        <begin position="1"/>
        <end position="30"/>
    </location>
</feature>
<dbReference type="SUPFAM" id="SSF53756">
    <property type="entry name" value="UDP-Glycosyltransferase/glycogen phosphorylase"/>
    <property type="match status" value="1"/>
</dbReference>
<keyword evidence="2" id="KW-0808">Transferase</keyword>
<evidence type="ECO:0000313" key="2">
    <source>
        <dbReference type="EMBL" id="QBP13735.1"/>
    </source>
</evidence>
<sequence>MTIPNTLGPIARQPVDDDIPPSPAQSLAQAGAPAAVARPVLFLGPLPPPHHGFSASNQRMVDQIRQHAPVVVLDVAPRASGRFGGLHALGNRARQLWRMVRLVTDRKPGNRPHTLYMGLSGGLGQLLDAPFVALAHWSGMDIYFHHHSFAYINRPTWYTRLILRCAPRGRHLTLCDRMRAELARLYRLTPDRVQVLSNLSLIDLPASTSTSAEAPARRHSEVINVGFLSNITAAKGIFTFLEVVRLAQEIGIPVCARIAGPVARDIRARFDTELARTPCTRYLGPIHGTEKEAFFQDIDVLMFPTTYHNEAAPLIVLEAHSHGVPVVAHDRGCIGSMIDERNGVLVPADADFAEAAIAYLRNMMLADTQAHTQAEGQRAALLADFQAQRGRAEAVLARAVADISHCPD</sequence>
<dbReference type="CDD" id="cd03801">
    <property type="entry name" value="GT4_PimA-like"/>
    <property type="match status" value="1"/>
</dbReference>
<dbReference type="InterPro" id="IPR050194">
    <property type="entry name" value="Glycosyltransferase_grp1"/>
</dbReference>
<name>A0A482IXC3_9BURK</name>